<feature type="region of interest" description="Disordered" evidence="12">
    <location>
        <begin position="158"/>
        <end position="187"/>
    </location>
</feature>
<evidence type="ECO:0000256" key="8">
    <source>
        <dbReference type="ARBA" id="ARBA00022989"/>
    </source>
</evidence>
<evidence type="ECO:0000256" key="2">
    <source>
        <dbReference type="ARBA" id="ARBA00004477"/>
    </source>
</evidence>
<keyword evidence="8 13" id="KW-1133">Transmembrane helix</keyword>
<keyword evidence="7" id="KW-0256">Endoplasmic reticulum</keyword>
<evidence type="ECO:0000256" key="6">
    <source>
        <dbReference type="ARBA" id="ARBA00022729"/>
    </source>
</evidence>
<sequence length="299" mass="32920">IIFDDPEERKDYVTGGRIKVPIYITGVVKIEDAEISVLDSDLGSIETQKKLDLRGDDGVALSATHLQKLRLSFSLATPSLNAFKPQQAFLKLTHESGVEHIFVVGNTGKKLELLLDFLGLVEKLFYLSGRYDIRLALGDAVMENSFLQSLGHIELDLPDAPEKAPKPPPRRVDPYSRYGPKPEQTHTFRAPEKRAPSWLSHVFSVLVTVPFLGFLASAAVSFPLSFKNFPKTAGSATFAVVFHLGIAAVLLLYVAFWVKLDLLSTLKILSFLGALLLFVGHRTLSHLASFTSSSKLKSS</sequence>
<dbReference type="PANTHER" id="PTHR12640">
    <property type="entry name" value="RIBOPHORIN II"/>
    <property type="match status" value="1"/>
</dbReference>
<dbReference type="Pfam" id="PF23860">
    <property type="entry name" value="Ribophorin_II_3rd"/>
    <property type="match status" value="1"/>
</dbReference>
<keyword evidence="6" id="KW-0732">Signal</keyword>
<dbReference type="EMBL" id="AUSU01009320">
    <property type="protein sequence ID" value="EPS58334.1"/>
    <property type="molecule type" value="Genomic_DNA"/>
</dbReference>
<feature type="domain" description="Ribophorin II third" evidence="14">
    <location>
        <begin position="31"/>
        <end position="155"/>
    </location>
</feature>
<proteinExistence type="inferred from homology"/>
<evidence type="ECO:0000259" key="14">
    <source>
        <dbReference type="Pfam" id="PF23860"/>
    </source>
</evidence>
<dbReference type="Proteomes" id="UP000015453">
    <property type="component" value="Unassembled WGS sequence"/>
</dbReference>
<evidence type="ECO:0000256" key="4">
    <source>
        <dbReference type="ARBA" id="ARBA00009038"/>
    </source>
</evidence>
<feature type="transmembrane region" description="Helical" evidence="13">
    <location>
        <begin position="236"/>
        <end position="256"/>
    </location>
</feature>
<evidence type="ECO:0000313" key="17">
    <source>
        <dbReference type="Proteomes" id="UP000015453"/>
    </source>
</evidence>
<evidence type="ECO:0000256" key="11">
    <source>
        <dbReference type="ARBA" id="ARBA00032139"/>
    </source>
</evidence>
<feature type="transmembrane region" description="Helical" evidence="13">
    <location>
        <begin position="198"/>
        <end position="224"/>
    </location>
</feature>
<gene>
    <name evidence="16" type="ORF">M569_16481</name>
</gene>
<dbReference type="UniPathway" id="UPA00378"/>
<dbReference type="OrthoDB" id="432292at2759"/>
<keyword evidence="5 13" id="KW-0812">Transmembrane</keyword>
<accession>S8BVI1</accession>
<dbReference type="InterPro" id="IPR055374">
    <property type="entry name" value="Ribophorin_II_3rd"/>
</dbReference>
<evidence type="ECO:0000256" key="9">
    <source>
        <dbReference type="ARBA" id="ARBA00023136"/>
    </source>
</evidence>
<name>S8BVI1_9LAMI</name>
<evidence type="ECO:0000256" key="5">
    <source>
        <dbReference type="ARBA" id="ARBA00022692"/>
    </source>
</evidence>
<dbReference type="AlphaFoldDB" id="S8BVI1"/>
<evidence type="ECO:0000256" key="10">
    <source>
        <dbReference type="ARBA" id="ARBA00030078"/>
    </source>
</evidence>
<organism evidence="16 17">
    <name type="scientific">Genlisea aurea</name>
    <dbReference type="NCBI Taxonomy" id="192259"/>
    <lineage>
        <taxon>Eukaryota</taxon>
        <taxon>Viridiplantae</taxon>
        <taxon>Streptophyta</taxon>
        <taxon>Embryophyta</taxon>
        <taxon>Tracheophyta</taxon>
        <taxon>Spermatophyta</taxon>
        <taxon>Magnoliopsida</taxon>
        <taxon>eudicotyledons</taxon>
        <taxon>Gunneridae</taxon>
        <taxon>Pentapetalae</taxon>
        <taxon>asterids</taxon>
        <taxon>lamiids</taxon>
        <taxon>Lamiales</taxon>
        <taxon>Lentibulariaceae</taxon>
        <taxon>Genlisea</taxon>
    </lineage>
</organism>
<evidence type="ECO:0000256" key="3">
    <source>
        <dbReference type="ARBA" id="ARBA00004922"/>
    </source>
</evidence>
<dbReference type="Pfam" id="PF25147">
    <property type="entry name" value="Ribophorin_II_C"/>
    <property type="match status" value="1"/>
</dbReference>
<dbReference type="PANTHER" id="PTHR12640:SF0">
    <property type="entry name" value="DOLICHYL-DIPHOSPHOOLIGOSACCHARIDE--PROTEIN GLYCOSYLTRANSFERASE SUBUNIT 2"/>
    <property type="match status" value="1"/>
</dbReference>
<dbReference type="GO" id="GO:0008250">
    <property type="term" value="C:oligosaccharyltransferase complex"/>
    <property type="evidence" value="ECO:0007669"/>
    <property type="project" value="InterPro"/>
</dbReference>
<dbReference type="InterPro" id="IPR008814">
    <property type="entry name" value="Swp1"/>
</dbReference>
<comment type="caution">
    <text evidence="16">The sequence shown here is derived from an EMBL/GenBank/DDBJ whole genome shotgun (WGS) entry which is preliminary data.</text>
</comment>
<evidence type="ECO:0000256" key="12">
    <source>
        <dbReference type="SAM" id="MobiDB-lite"/>
    </source>
</evidence>
<evidence type="ECO:0000256" key="1">
    <source>
        <dbReference type="ARBA" id="ARBA00002791"/>
    </source>
</evidence>
<feature type="transmembrane region" description="Helical" evidence="13">
    <location>
        <begin position="262"/>
        <end position="280"/>
    </location>
</feature>
<keyword evidence="17" id="KW-1185">Reference proteome</keyword>
<comment type="similarity">
    <text evidence="4">Belongs to the SWP1 family.</text>
</comment>
<comment type="subcellular location">
    <subcellularLocation>
        <location evidence="2">Endoplasmic reticulum membrane</location>
        <topology evidence="2">Multi-pass membrane protein</topology>
    </subcellularLocation>
</comment>
<protein>
    <recommendedName>
        <fullName evidence="11">Ribophorin II</fullName>
    </recommendedName>
    <alternativeName>
        <fullName evidence="10">Ribophorin-2</fullName>
    </alternativeName>
</protein>
<evidence type="ECO:0000313" key="16">
    <source>
        <dbReference type="EMBL" id="EPS58334.1"/>
    </source>
</evidence>
<keyword evidence="9 13" id="KW-0472">Membrane</keyword>
<dbReference type="InterPro" id="IPR056790">
    <property type="entry name" value="Ribophorin_II_C"/>
</dbReference>
<feature type="compositionally biased region" description="Basic and acidic residues" evidence="12">
    <location>
        <begin position="160"/>
        <end position="174"/>
    </location>
</feature>
<reference evidence="16 17" key="1">
    <citation type="journal article" date="2013" name="BMC Genomics">
        <title>The miniature genome of a carnivorous plant Genlisea aurea contains a low number of genes and short non-coding sequences.</title>
        <authorList>
            <person name="Leushkin E.V."/>
            <person name="Sutormin R.A."/>
            <person name="Nabieva E.R."/>
            <person name="Penin A.A."/>
            <person name="Kondrashov A.S."/>
            <person name="Logacheva M.D."/>
        </authorList>
    </citation>
    <scope>NUCLEOTIDE SEQUENCE [LARGE SCALE GENOMIC DNA]</scope>
</reference>
<evidence type="ECO:0000256" key="13">
    <source>
        <dbReference type="SAM" id="Phobius"/>
    </source>
</evidence>
<feature type="domain" description="Ribophorin II C-terminal" evidence="15">
    <location>
        <begin position="188"/>
        <end position="288"/>
    </location>
</feature>
<comment type="function">
    <text evidence="1">Subunit of the oligosaccharyl transferase (OST) complex that catalyzes the initial transfer of a defined glycan (Glc(3)Man(9)GlcNAc(2) in eukaryotes) from the lipid carrier dolichol-pyrophosphate to an asparagine residue within an Asn-X-Ser/Thr consensus motif in nascent polypeptide chains, the first step in protein N-glycosylation. N-glycosylation occurs cotranslationally and the complex associates with the Sec61 complex at the channel-forming translocon complex that mediates protein translocation across the endoplasmic reticulum (ER). All subunits are required for a maximal enzyme activity.</text>
</comment>
<evidence type="ECO:0000256" key="7">
    <source>
        <dbReference type="ARBA" id="ARBA00022824"/>
    </source>
</evidence>
<evidence type="ECO:0000259" key="15">
    <source>
        <dbReference type="Pfam" id="PF25147"/>
    </source>
</evidence>
<comment type="pathway">
    <text evidence="3">Protein modification; protein glycosylation.</text>
</comment>
<feature type="non-terminal residue" evidence="16">
    <location>
        <position position="1"/>
    </location>
</feature>
<dbReference type="GO" id="GO:0006487">
    <property type="term" value="P:protein N-linked glycosylation"/>
    <property type="evidence" value="ECO:0007669"/>
    <property type="project" value="TreeGrafter"/>
</dbReference>